<feature type="domain" description="RNase H type-2" evidence="17">
    <location>
        <begin position="28"/>
        <end position="219"/>
    </location>
</feature>
<dbReference type="Pfam" id="PF01351">
    <property type="entry name" value="RNase_HII"/>
    <property type="match status" value="1"/>
</dbReference>
<dbReference type="PANTHER" id="PTHR10954:SF18">
    <property type="entry name" value="RIBONUCLEASE HII"/>
    <property type="match status" value="1"/>
</dbReference>
<keyword evidence="12 14" id="KW-0378">Hydrolase</keyword>
<comment type="cofactor">
    <cofactor evidence="14 15">
        <name>Mn(2+)</name>
        <dbReference type="ChEBI" id="CHEBI:29035"/>
    </cofactor>
    <cofactor evidence="14 15">
        <name>Mg(2+)</name>
        <dbReference type="ChEBI" id="CHEBI:18420"/>
    </cofactor>
    <text evidence="14 15">Manganese or magnesium. Binds 1 divalent metal ion per monomer in the absence of substrate. May bind a second metal ion after substrate binding.</text>
</comment>
<proteinExistence type="inferred from homology"/>
<dbReference type="GO" id="GO:0006298">
    <property type="term" value="P:mismatch repair"/>
    <property type="evidence" value="ECO:0007669"/>
    <property type="project" value="TreeGrafter"/>
</dbReference>
<keyword evidence="19" id="KW-1185">Reference proteome</keyword>
<dbReference type="InterPro" id="IPR036397">
    <property type="entry name" value="RNaseH_sf"/>
</dbReference>
<evidence type="ECO:0000256" key="1">
    <source>
        <dbReference type="ARBA" id="ARBA00000077"/>
    </source>
</evidence>
<keyword evidence="9 14" id="KW-0540">Nuclease</keyword>
<protein>
    <recommendedName>
        <fullName evidence="7 14">Ribonuclease HII</fullName>
        <shortName evidence="14">RNase HII</shortName>
        <ecNumber evidence="6 14">3.1.26.4</ecNumber>
    </recommendedName>
</protein>
<dbReference type="PANTHER" id="PTHR10954">
    <property type="entry name" value="RIBONUCLEASE H2 SUBUNIT A"/>
    <property type="match status" value="1"/>
</dbReference>
<dbReference type="GO" id="GO:0032299">
    <property type="term" value="C:ribonuclease H2 complex"/>
    <property type="evidence" value="ECO:0007669"/>
    <property type="project" value="TreeGrafter"/>
</dbReference>
<dbReference type="HAMAP" id="MF_00052_B">
    <property type="entry name" value="RNase_HII_B"/>
    <property type="match status" value="1"/>
</dbReference>
<feature type="binding site" evidence="14 15">
    <location>
        <position position="128"/>
    </location>
    <ligand>
        <name>a divalent metal cation</name>
        <dbReference type="ChEBI" id="CHEBI:60240"/>
    </ligand>
</feature>
<dbReference type="GO" id="GO:0003723">
    <property type="term" value="F:RNA binding"/>
    <property type="evidence" value="ECO:0007669"/>
    <property type="project" value="UniProtKB-UniRule"/>
</dbReference>
<organism evidence="18 19">
    <name type="scientific">Lolliginicoccus lacisalsi</name>
    <dbReference type="NCBI Taxonomy" id="2742202"/>
    <lineage>
        <taxon>Bacteria</taxon>
        <taxon>Bacillati</taxon>
        <taxon>Actinomycetota</taxon>
        <taxon>Actinomycetes</taxon>
        <taxon>Mycobacteriales</taxon>
        <taxon>Hoyosellaceae</taxon>
        <taxon>Lolliginicoccus</taxon>
    </lineage>
</organism>
<comment type="similarity">
    <text evidence="5 14 16">Belongs to the RNase HII family.</text>
</comment>
<dbReference type="AlphaFoldDB" id="A0A927PL58"/>
<dbReference type="GO" id="GO:0005737">
    <property type="term" value="C:cytoplasm"/>
    <property type="evidence" value="ECO:0007669"/>
    <property type="project" value="UniProtKB-SubCell"/>
</dbReference>
<dbReference type="EMBL" id="JACYWE010000001">
    <property type="protein sequence ID" value="MBD8505504.1"/>
    <property type="molecule type" value="Genomic_DNA"/>
</dbReference>
<evidence type="ECO:0000256" key="4">
    <source>
        <dbReference type="ARBA" id="ARBA00004496"/>
    </source>
</evidence>
<dbReference type="Gene3D" id="3.30.420.10">
    <property type="entry name" value="Ribonuclease H-like superfamily/Ribonuclease H"/>
    <property type="match status" value="1"/>
</dbReference>
<keyword evidence="8 14" id="KW-0963">Cytoplasm</keyword>
<sequence>MAAWPPRAIVRRDTGNRALEGALRRRLGPVAGVDEAGRGASAGPLVIAACVLPGRAHTRLPGLDDSKVLSERTRERLFPRILDIALSAHVVTIAPREIDERGVHVCNIEGMRRAAMGLDPAPGYVLTDGFPVPGIPWPSLAVISGDASAACIAAASVLAKVTRDRLMAEMDKHYPGYGFARHKGYSTASHMAEIVARGVTPLHRMSYANVAEASRMFRARHAHAAARHA</sequence>
<dbReference type="NCBIfam" id="NF000595">
    <property type="entry name" value="PRK00015.1-3"/>
    <property type="match status" value="1"/>
</dbReference>
<feature type="binding site" evidence="14 15">
    <location>
        <position position="34"/>
    </location>
    <ligand>
        <name>a divalent metal cation</name>
        <dbReference type="ChEBI" id="CHEBI:60240"/>
    </ligand>
</feature>
<evidence type="ECO:0000256" key="6">
    <source>
        <dbReference type="ARBA" id="ARBA00012180"/>
    </source>
</evidence>
<dbReference type="Proteomes" id="UP000642993">
    <property type="component" value="Unassembled WGS sequence"/>
</dbReference>
<evidence type="ECO:0000256" key="5">
    <source>
        <dbReference type="ARBA" id="ARBA00007383"/>
    </source>
</evidence>
<evidence type="ECO:0000256" key="13">
    <source>
        <dbReference type="ARBA" id="ARBA00023211"/>
    </source>
</evidence>
<keyword evidence="10 14" id="KW-0479">Metal-binding</keyword>
<evidence type="ECO:0000256" key="10">
    <source>
        <dbReference type="ARBA" id="ARBA00022723"/>
    </source>
</evidence>
<evidence type="ECO:0000256" key="11">
    <source>
        <dbReference type="ARBA" id="ARBA00022759"/>
    </source>
</evidence>
<dbReference type="PROSITE" id="PS51975">
    <property type="entry name" value="RNASE_H_2"/>
    <property type="match status" value="1"/>
</dbReference>
<dbReference type="SUPFAM" id="SSF53098">
    <property type="entry name" value="Ribonuclease H-like"/>
    <property type="match status" value="1"/>
</dbReference>
<dbReference type="InterPro" id="IPR012337">
    <property type="entry name" value="RNaseH-like_sf"/>
</dbReference>
<comment type="catalytic activity">
    <reaction evidence="1 14 15 16">
        <text>Endonucleolytic cleavage to 5'-phosphomonoester.</text>
        <dbReference type="EC" id="3.1.26.4"/>
    </reaction>
</comment>
<accession>A0A927PL58</accession>
<dbReference type="GO" id="GO:0004523">
    <property type="term" value="F:RNA-DNA hybrid ribonuclease activity"/>
    <property type="evidence" value="ECO:0007669"/>
    <property type="project" value="UniProtKB-UniRule"/>
</dbReference>
<evidence type="ECO:0000256" key="9">
    <source>
        <dbReference type="ARBA" id="ARBA00022722"/>
    </source>
</evidence>
<evidence type="ECO:0000256" key="8">
    <source>
        <dbReference type="ARBA" id="ARBA00022490"/>
    </source>
</evidence>
<feature type="binding site" evidence="14 15">
    <location>
        <position position="35"/>
    </location>
    <ligand>
        <name>a divalent metal cation</name>
        <dbReference type="ChEBI" id="CHEBI:60240"/>
    </ligand>
</feature>
<dbReference type="InterPro" id="IPR001352">
    <property type="entry name" value="RNase_HII/HIII"/>
</dbReference>
<evidence type="ECO:0000256" key="16">
    <source>
        <dbReference type="RuleBase" id="RU003515"/>
    </source>
</evidence>
<dbReference type="InterPro" id="IPR024567">
    <property type="entry name" value="RNase_HII/HIII_dom"/>
</dbReference>
<comment type="cofactor">
    <cofactor evidence="2">
        <name>Mg(2+)</name>
        <dbReference type="ChEBI" id="CHEBI:18420"/>
    </cofactor>
</comment>
<comment type="function">
    <text evidence="3 14 16">Endonuclease that specifically degrades the RNA of RNA-DNA hybrids.</text>
</comment>
<comment type="subcellular location">
    <subcellularLocation>
        <location evidence="4 14">Cytoplasm</location>
    </subcellularLocation>
</comment>
<evidence type="ECO:0000256" key="15">
    <source>
        <dbReference type="PROSITE-ProRule" id="PRU01319"/>
    </source>
</evidence>
<comment type="caution">
    <text evidence="18">The sequence shown here is derived from an EMBL/GenBank/DDBJ whole genome shotgun (WGS) entry which is preliminary data.</text>
</comment>
<dbReference type="GO" id="GO:0030145">
    <property type="term" value="F:manganese ion binding"/>
    <property type="evidence" value="ECO:0007669"/>
    <property type="project" value="UniProtKB-UniRule"/>
</dbReference>
<keyword evidence="13 14" id="KW-0464">Manganese</keyword>
<dbReference type="EC" id="3.1.26.4" evidence="6 14"/>
<evidence type="ECO:0000256" key="7">
    <source>
        <dbReference type="ARBA" id="ARBA00019179"/>
    </source>
</evidence>
<dbReference type="InterPro" id="IPR022898">
    <property type="entry name" value="RNase_HII"/>
</dbReference>
<evidence type="ECO:0000259" key="17">
    <source>
        <dbReference type="PROSITE" id="PS51975"/>
    </source>
</evidence>
<evidence type="ECO:0000313" key="18">
    <source>
        <dbReference type="EMBL" id="MBD8505504.1"/>
    </source>
</evidence>
<evidence type="ECO:0000256" key="14">
    <source>
        <dbReference type="HAMAP-Rule" id="MF_00052"/>
    </source>
</evidence>
<dbReference type="GO" id="GO:0043137">
    <property type="term" value="P:DNA replication, removal of RNA primer"/>
    <property type="evidence" value="ECO:0007669"/>
    <property type="project" value="TreeGrafter"/>
</dbReference>
<evidence type="ECO:0000256" key="3">
    <source>
        <dbReference type="ARBA" id="ARBA00004065"/>
    </source>
</evidence>
<gene>
    <name evidence="14" type="primary">rnhB</name>
    <name evidence="18" type="ORF">HT102_03235</name>
</gene>
<dbReference type="NCBIfam" id="NF000598">
    <property type="entry name" value="PRK00015.2-2"/>
    <property type="match status" value="1"/>
</dbReference>
<dbReference type="RefSeq" id="WP_192037928.1">
    <property type="nucleotide sequence ID" value="NZ_JACYWE010000001.1"/>
</dbReference>
<dbReference type="CDD" id="cd07182">
    <property type="entry name" value="RNase_HII_bacteria_HII_like"/>
    <property type="match status" value="1"/>
</dbReference>
<evidence type="ECO:0000256" key="12">
    <source>
        <dbReference type="ARBA" id="ARBA00022801"/>
    </source>
</evidence>
<keyword evidence="11 14" id="KW-0255">Endonuclease</keyword>
<evidence type="ECO:0000313" key="19">
    <source>
        <dbReference type="Proteomes" id="UP000642993"/>
    </source>
</evidence>
<evidence type="ECO:0000256" key="2">
    <source>
        <dbReference type="ARBA" id="ARBA00001946"/>
    </source>
</evidence>
<reference evidence="18" key="1">
    <citation type="submission" date="2020-09" db="EMBL/GenBank/DDBJ databases">
        <title>Hoyosella lacisalsi sp. nov., a halotolerant actinobacterium isolated from soil of Lake Gudzhirganskoe.</title>
        <authorList>
            <person name="Yang Q."/>
            <person name="Guo P.Y."/>
            <person name="Liu S.W."/>
            <person name="Li F.N."/>
            <person name="Sun C.H."/>
        </authorList>
    </citation>
    <scope>NUCLEOTIDE SEQUENCE</scope>
    <source>
        <strain evidence="18">G463</strain>
    </source>
</reference>
<name>A0A927PL58_9ACTN</name>